<evidence type="ECO:0000313" key="1">
    <source>
        <dbReference type="EMBL" id="SBO97197.1"/>
    </source>
</evidence>
<dbReference type="RefSeq" id="WP_225265983.1">
    <property type="nucleotide sequence ID" value="NZ_CP084058.1"/>
</dbReference>
<dbReference type="AlphaFoldDB" id="A0A1M4EDZ8"/>
<protein>
    <submittedName>
        <fullName evidence="1">Uncharacterized protein</fullName>
    </submittedName>
</protein>
<proteinExistence type="predicted"/>
<sequence>MASKIHLYGKSFELQEGADPNALTEDILKAMDLKKPLSIGVVYHGNPLTIILNGERLDFVTMDLNGAIIGFHSG</sequence>
<dbReference type="EMBL" id="LT559118">
    <property type="protein sequence ID" value="SBO97197.1"/>
    <property type="molecule type" value="Genomic_DNA"/>
</dbReference>
<organism evidence="1">
    <name type="scientific">Nonomuraea gerenzanensis</name>
    <dbReference type="NCBI Taxonomy" id="93944"/>
    <lineage>
        <taxon>Bacteria</taxon>
        <taxon>Bacillati</taxon>
        <taxon>Actinomycetota</taxon>
        <taxon>Actinomycetes</taxon>
        <taxon>Streptosporangiales</taxon>
        <taxon>Streptosporangiaceae</taxon>
        <taxon>Nonomuraea</taxon>
    </lineage>
</organism>
<name>A0A1M4EDZ8_9ACTN</name>
<gene>
    <name evidence="1" type="ORF">BN4615_P6713</name>
</gene>
<reference evidence="1" key="1">
    <citation type="submission" date="2016-04" db="EMBL/GenBank/DDBJ databases">
        <authorList>
            <person name="Evans L.H."/>
            <person name="Alamgir A."/>
            <person name="Owens N."/>
            <person name="Weber N.D."/>
            <person name="Virtaneva K."/>
            <person name="Barbian K."/>
            <person name="Babar A."/>
            <person name="Rosenke K."/>
        </authorList>
    </citation>
    <scope>NUCLEOTIDE SEQUENCE</scope>
    <source>
        <strain evidence="1">Nono1</strain>
    </source>
</reference>
<accession>A0A1M4EDZ8</accession>